<dbReference type="SUPFAM" id="SSF46785">
    <property type="entry name" value="Winged helix' DNA-binding domain"/>
    <property type="match status" value="1"/>
</dbReference>
<accession>A0A0W0VGR2</accession>
<dbReference type="InterPro" id="IPR036390">
    <property type="entry name" value="WH_DNA-bd_sf"/>
</dbReference>
<dbReference type="PROSITE" id="PS50931">
    <property type="entry name" value="HTH_LYSR"/>
    <property type="match status" value="1"/>
</dbReference>
<keyword evidence="7" id="KW-1185">Reference proteome</keyword>
<evidence type="ECO:0000313" key="6">
    <source>
        <dbReference type="EMBL" id="KTD19297.1"/>
    </source>
</evidence>
<reference evidence="6 7" key="1">
    <citation type="submission" date="2015-11" db="EMBL/GenBank/DDBJ databases">
        <title>Genomic analysis of 38 Legionella species identifies large and diverse effector repertoires.</title>
        <authorList>
            <person name="Burstein D."/>
            <person name="Amaro F."/>
            <person name="Zusman T."/>
            <person name="Lifshitz Z."/>
            <person name="Cohen O."/>
            <person name="Gilbert J.A."/>
            <person name="Pupko T."/>
            <person name="Shuman H.A."/>
            <person name="Segal G."/>
        </authorList>
    </citation>
    <scope>NUCLEOTIDE SEQUENCE [LARGE SCALE GENOMIC DNA]</scope>
    <source>
        <strain evidence="6 7">ATCC 49751</strain>
    </source>
</reference>
<feature type="domain" description="HTH lysR-type" evidence="5">
    <location>
        <begin position="1"/>
        <end position="59"/>
    </location>
</feature>
<dbReference type="Pfam" id="PF00126">
    <property type="entry name" value="HTH_1"/>
    <property type="match status" value="1"/>
</dbReference>
<dbReference type="EMBL" id="LNYI01000053">
    <property type="protein sequence ID" value="KTD19297.1"/>
    <property type="molecule type" value="Genomic_DNA"/>
</dbReference>
<dbReference type="InterPro" id="IPR058163">
    <property type="entry name" value="LysR-type_TF_proteobact-type"/>
</dbReference>
<dbReference type="GO" id="GO:0043565">
    <property type="term" value="F:sequence-specific DNA binding"/>
    <property type="evidence" value="ECO:0007669"/>
    <property type="project" value="TreeGrafter"/>
</dbReference>
<organism evidence="6 7">
    <name type="scientific">Legionella lansingensis</name>
    <dbReference type="NCBI Taxonomy" id="45067"/>
    <lineage>
        <taxon>Bacteria</taxon>
        <taxon>Pseudomonadati</taxon>
        <taxon>Pseudomonadota</taxon>
        <taxon>Gammaproteobacteria</taxon>
        <taxon>Legionellales</taxon>
        <taxon>Legionellaceae</taxon>
        <taxon>Legionella</taxon>
    </lineage>
</organism>
<evidence type="ECO:0000256" key="2">
    <source>
        <dbReference type="ARBA" id="ARBA00023015"/>
    </source>
</evidence>
<evidence type="ECO:0000259" key="5">
    <source>
        <dbReference type="PROSITE" id="PS50931"/>
    </source>
</evidence>
<evidence type="ECO:0000313" key="7">
    <source>
        <dbReference type="Proteomes" id="UP000054869"/>
    </source>
</evidence>
<dbReference type="PATRIC" id="fig|45067.4.peg.2259"/>
<keyword evidence="3" id="KW-0238">DNA-binding</keyword>
<name>A0A0W0VGR2_9GAMM</name>
<dbReference type="Gene3D" id="3.40.190.290">
    <property type="match status" value="1"/>
</dbReference>
<dbReference type="InterPro" id="IPR005119">
    <property type="entry name" value="LysR_subst-bd"/>
</dbReference>
<dbReference type="RefSeq" id="WP_028373115.1">
    <property type="nucleotide sequence ID" value="NZ_CAAAJD010000010.1"/>
</dbReference>
<keyword evidence="2" id="KW-0805">Transcription regulation</keyword>
<evidence type="ECO:0000256" key="3">
    <source>
        <dbReference type="ARBA" id="ARBA00023125"/>
    </source>
</evidence>
<dbReference type="PANTHER" id="PTHR30537">
    <property type="entry name" value="HTH-TYPE TRANSCRIPTIONAL REGULATOR"/>
    <property type="match status" value="1"/>
</dbReference>
<dbReference type="OrthoDB" id="9810065at2"/>
<dbReference type="GO" id="GO:0003700">
    <property type="term" value="F:DNA-binding transcription factor activity"/>
    <property type="evidence" value="ECO:0007669"/>
    <property type="project" value="InterPro"/>
</dbReference>
<dbReference type="FunFam" id="1.10.10.10:FF:000001">
    <property type="entry name" value="LysR family transcriptional regulator"/>
    <property type="match status" value="1"/>
</dbReference>
<keyword evidence="4" id="KW-0804">Transcription</keyword>
<dbReference type="GO" id="GO:0006351">
    <property type="term" value="P:DNA-templated transcription"/>
    <property type="evidence" value="ECO:0007669"/>
    <property type="project" value="TreeGrafter"/>
</dbReference>
<dbReference type="PANTHER" id="PTHR30537:SF5">
    <property type="entry name" value="HTH-TYPE TRANSCRIPTIONAL ACTIVATOR TTDR-RELATED"/>
    <property type="match status" value="1"/>
</dbReference>
<dbReference type="STRING" id="45067.Llan_2149"/>
<evidence type="ECO:0000256" key="4">
    <source>
        <dbReference type="ARBA" id="ARBA00023163"/>
    </source>
</evidence>
<dbReference type="CDD" id="cd08422">
    <property type="entry name" value="PBP2_CrgA_like"/>
    <property type="match status" value="1"/>
</dbReference>
<dbReference type="InterPro" id="IPR000847">
    <property type="entry name" value="LysR_HTH_N"/>
</dbReference>
<gene>
    <name evidence="6" type="ORF">Llan_2149</name>
</gene>
<comment type="caution">
    <text evidence="6">The sequence shown here is derived from an EMBL/GenBank/DDBJ whole genome shotgun (WGS) entry which is preliminary data.</text>
</comment>
<dbReference type="eggNOG" id="COG0583">
    <property type="taxonomic scope" value="Bacteria"/>
</dbReference>
<evidence type="ECO:0000256" key="1">
    <source>
        <dbReference type="ARBA" id="ARBA00009437"/>
    </source>
</evidence>
<dbReference type="InterPro" id="IPR036388">
    <property type="entry name" value="WH-like_DNA-bd_sf"/>
</dbReference>
<sequence length="287" mass="33169">MSKLERIATFISVIEENGFAAAARKKGVSTAAISRQITALEKELGVQLLNRTTRQISLTEIGEEYFQQCKKVLSELQEAESAITKSKNEATGALHIMANRYFAITHILPRLSEFMELNPKVCIHFQLAERFPNLEKEGIDVLFGVSIEGSSELVRRRVITTRYILCASPSYLEKYGIPEHPSDLVKHRYITHSIRKPNNVVSFKNGKEIHINPTLWLNDSYAMRECAIHDMGIVNLHDYMVTDAIKKGELIEILREYQEPHKNVYLYYQQSRYLQPKIRRFIDFYTK</sequence>
<dbReference type="AlphaFoldDB" id="A0A0W0VGR2"/>
<dbReference type="SUPFAM" id="SSF53850">
    <property type="entry name" value="Periplasmic binding protein-like II"/>
    <property type="match status" value="1"/>
</dbReference>
<dbReference type="Pfam" id="PF03466">
    <property type="entry name" value="LysR_substrate"/>
    <property type="match status" value="1"/>
</dbReference>
<proteinExistence type="inferred from homology"/>
<protein>
    <submittedName>
        <fullName evidence="6">Transcriptional regulator</fullName>
    </submittedName>
</protein>
<comment type="similarity">
    <text evidence="1">Belongs to the LysR transcriptional regulatory family.</text>
</comment>
<dbReference type="Proteomes" id="UP000054869">
    <property type="component" value="Unassembled WGS sequence"/>
</dbReference>
<dbReference type="Gene3D" id="1.10.10.10">
    <property type="entry name" value="Winged helix-like DNA-binding domain superfamily/Winged helix DNA-binding domain"/>
    <property type="match status" value="1"/>
</dbReference>